<evidence type="ECO:0000256" key="1">
    <source>
        <dbReference type="ARBA" id="ARBA00003330"/>
    </source>
</evidence>
<evidence type="ECO:0000313" key="14">
    <source>
        <dbReference type="EMBL" id="MFC6238943.1"/>
    </source>
</evidence>
<keyword evidence="8" id="KW-0676">Redox-active center</keyword>
<dbReference type="InterPro" id="IPR036249">
    <property type="entry name" value="Thioredoxin-like_sf"/>
</dbReference>
<evidence type="ECO:0000313" key="15">
    <source>
        <dbReference type="Proteomes" id="UP001596138"/>
    </source>
</evidence>
<keyword evidence="7" id="KW-1015">Disulfide bond</keyword>
<dbReference type="Pfam" id="PF00578">
    <property type="entry name" value="AhpC-TSA"/>
    <property type="match status" value="1"/>
</dbReference>
<organism evidence="14 15">
    <name type="scientific">Longivirga aurantiaca</name>
    <dbReference type="NCBI Taxonomy" id="1837743"/>
    <lineage>
        <taxon>Bacteria</taxon>
        <taxon>Bacillati</taxon>
        <taxon>Actinomycetota</taxon>
        <taxon>Actinomycetes</taxon>
        <taxon>Sporichthyales</taxon>
        <taxon>Sporichthyaceae</taxon>
        <taxon>Longivirga</taxon>
    </lineage>
</organism>
<evidence type="ECO:0000256" key="7">
    <source>
        <dbReference type="ARBA" id="ARBA00023157"/>
    </source>
</evidence>
<accession>A0ABW1T4J0</accession>
<comment type="similarity">
    <text evidence="10">Belongs to the peroxiredoxin family. BCP/PrxQ subfamily.</text>
</comment>
<dbReference type="EC" id="1.11.1.24" evidence="3"/>
<dbReference type="InterPro" id="IPR024706">
    <property type="entry name" value="Peroxiredoxin_AhpC-typ"/>
</dbReference>
<dbReference type="InterPro" id="IPR050924">
    <property type="entry name" value="Peroxiredoxin_BCP/PrxQ"/>
</dbReference>
<dbReference type="Proteomes" id="UP001596138">
    <property type="component" value="Unassembled WGS sequence"/>
</dbReference>
<dbReference type="PANTHER" id="PTHR42801:SF20">
    <property type="entry name" value="ALKYL HYDROPEROXIDE REDUCTASE E"/>
    <property type="match status" value="1"/>
</dbReference>
<keyword evidence="15" id="KW-1185">Reference proteome</keyword>
<gene>
    <name evidence="14" type="ORF">ACFQGU_13735</name>
</gene>
<proteinExistence type="inferred from homology"/>
<dbReference type="Gene3D" id="3.40.30.10">
    <property type="entry name" value="Glutaredoxin"/>
    <property type="match status" value="1"/>
</dbReference>
<sequence length="154" mass="17184">MPVEVGQEAPDFELRNQFGTPVRLSSFRGEKTVVVVFYPKAFTATCTGELCEIRDERSVFENDDTVVLGISCDTTATLKVFAEQEGYEFQLLSDFWPHGAVTQEYGVFFEPGGFPLRATFIIDKDGVVRWSVVNGPGDARRTQDYRDALLAITA</sequence>
<name>A0ABW1T4J0_9ACTN</name>
<evidence type="ECO:0000256" key="10">
    <source>
        <dbReference type="ARBA" id="ARBA00038489"/>
    </source>
</evidence>
<evidence type="ECO:0000259" key="13">
    <source>
        <dbReference type="PROSITE" id="PS51352"/>
    </source>
</evidence>
<evidence type="ECO:0000256" key="9">
    <source>
        <dbReference type="ARBA" id="ARBA00032824"/>
    </source>
</evidence>
<comment type="function">
    <text evidence="1">Thiol-specific peroxidase that catalyzes the reduction of hydrogen peroxide and organic hydroperoxides to water and alcohols, respectively. Plays a role in cell protection against oxidative stress by detoxifying peroxides and as sensor of hydrogen peroxide-mediated signaling events.</text>
</comment>
<comment type="catalytic activity">
    <reaction evidence="12">
        <text>a hydroperoxide + [thioredoxin]-dithiol = an alcohol + [thioredoxin]-disulfide + H2O</text>
        <dbReference type="Rhea" id="RHEA:62620"/>
        <dbReference type="Rhea" id="RHEA-COMP:10698"/>
        <dbReference type="Rhea" id="RHEA-COMP:10700"/>
        <dbReference type="ChEBI" id="CHEBI:15377"/>
        <dbReference type="ChEBI" id="CHEBI:29950"/>
        <dbReference type="ChEBI" id="CHEBI:30879"/>
        <dbReference type="ChEBI" id="CHEBI:35924"/>
        <dbReference type="ChEBI" id="CHEBI:50058"/>
        <dbReference type="EC" id="1.11.1.24"/>
    </reaction>
</comment>
<keyword evidence="4" id="KW-0575">Peroxidase</keyword>
<dbReference type="PIRSF" id="PIRSF000239">
    <property type="entry name" value="AHPC"/>
    <property type="match status" value="1"/>
</dbReference>
<comment type="subunit">
    <text evidence="2">Monomer.</text>
</comment>
<dbReference type="PANTHER" id="PTHR42801">
    <property type="entry name" value="THIOREDOXIN-DEPENDENT PEROXIDE REDUCTASE"/>
    <property type="match status" value="1"/>
</dbReference>
<evidence type="ECO:0000256" key="6">
    <source>
        <dbReference type="ARBA" id="ARBA00023002"/>
    </source>
</evidence>
<evidence type="ECO:0000256" key="2">
    <source>
        <dbReference type="ARBA" id="ARBA00011245"/>
    </source>
</evidence>
<evidence type="ECO:0000256" key="11">
    <source>
        <dbReference type="ARBA" id="ARBA00041373"/>
    </source>
</evidence>
<dbReference type="CDD" id="cd03018">
    <property type="entry name" value="PRX_AhpE_like"/>
    <property type="match status" value="1"/>
</dbReference>
<evidence type="ECO:0000256" key="3">
    <source>
        <dbReference type="ARBA" id="ARBA00013017"/>
    </source>
</evidence>
<dbReference type="RefSeq" id="WP_386767586.1">
    <property type="nucleotide sequence ID" value="NZ_JBHSTI010000008.1"/>
</dbReference>
<comment type="caution">
    <text evidence="14">The sequence shown here is derived from an EMBL/GenBank/DDBJ whole genome shotgun (WGS) entry which is preliminary data.</text>
</comment>
<keyword evidence="5" id="KW-0049">Antioxidant</keyword>
<keyword evidence="6" id="KW-0560">Oxidoreductase</keyword>
<dbReference type="SUPFAM" id="SSF52833">
    <property type="entry name" value="Thioredoxin-like"/>
    <property type="match status" value="1"/>
</dbReference>
<dbReference type="InterPro" id="IPR000866">
    <property type="entry name" value="AhpC/TSA"/>
</dbReference>
<protein>
    <recommendedName>
        <fullName evidence="3">thioredoxin-dependent peroxiredoxin</fullName>
        <ecNumber evidence="3">1.11.1.24</ecNumber>
    </recommendedName>
    <alternativeName>
        <fullName evidence="11">Bacterioferritin comigratory protein</fullName>
    </alternativeName>
    <alternativeName>
        <fullName evidence="9">Thioredoxin peroxidase</fullName>
    </alternativeName>
</protein>
<dbReference type="InterPro" id="IPR013766">
    <property type="entry name" value="Thioredoxin_domain"/>
</dbReference>
<evidence type="ECO:0000256" key="12">
    <source>
        <dbReference type="ARBA" id="ARBA00049091"/>
    </source>
</evidence>
<evidence type="ECO:0000256" key="8">
    <source>
        <dbReference type="ARBA" id="ARBA00023284"/>
    </source>
</evidence>
<evidence type="ECO:0000256" key="4">
    <source>
        <dbReference type="ARBA" id="ARBA00022559"/>
    </source>
</evidence>
<evidence type="ECO:0000256" key="5">
    <source>
        <dbReference type="ARBA" id="ARBA00022862"/>
    </source>
</evidence>
<dbReference type="EMBL" id="JBHSTI010000008">
    <property type="protein sequence ID" value="MFC6238943.1"/>
    <property type="molecule type" value="Genomic_DNA"/>
</dbReference>
<feature type="domain" description="Thioredoxin" evidence="13">
    <location>
        <begin position="3"/>
        <end position="154"/>
    </location>
</feature>
<dbReference type="PROSITE" id="PS51352">
    <property type="entry name" value="THIOREDOXIN_2"/>
    <property type="match status" value="1"/>
</dbReference>
<reference evidence="15" key="1">
    <citation type="journal article" date="2019" name="Int. J. Syst. Evol. Microbiol.">
        <title>The Global Catalogue of Microorganisms (GCM) 10K type strain sequencing project: providing services to taxonomists for standard genome sequencing and annotation.</title>
        <authorList>
            <consortium name="The Broad Institute Genomics Platform"/>
            <consortium name="The Broad Institute Genome Sequencing Center for Infectious Disease"/>
            <person name="Wu L."/>
            <person name="Ma J."/>
        </authorList>
    </citation>
    <scope>NUCLEOTIDE SEQUENCE [LARGE SCALE GENOMIC DNA]</scope>
    <source>
        <strain evidence="15">CGMCC 4.7317</strain>
    </source>
</reference>